<evidence type="ECO:0000313" key="10">
    <source>
        <dbReference type="Proteomes" id="UP000051783"/>
    </source>
</evidence>
<dbReference type="GO" id="GO:0000455">
    <property type="term" value="P:enzyme-directed rRNA pseudouridine synthesis"/>
    <property type="evidence" value="ECO:0007669"/>
    <property type="project" value="TreeGrafter"/>
</dbReference>
<dbReference type="CDD" id="cd02869">
    <property type="entry name" value="PseudoU_synth_RluA_like"/>
    <property type="match status" value="1"/>
</dbReference>
<evidence type="ECO:0000256" key="7">
    <source>
        <dbReference type="RuleBase" id="RU362028"/>
    </source>
</evidence>
<evidence type="ECO:0000256" key="2">
    <source>
        <dbReference type="ARBA" id="ARBA00010876"/>
    </source>
</evidence>
<dbReference type="Pfam" id="PF00849">
    <property type="entry name" value="PseudoU_synth_2"/>
    <property type="match status" value="1"/>
</dbReference>
<protein>
    <recommendedName>
        <fullName evidence="7">Pseudouridine synthase</fullName>
        <ecNumber evidence="7">5.4.99.-</ecNumber>
    </recommendedName>
</protein>
<dbReference type="InterPro" id="IPR020103">
    <property type="entry name" value="PsdUridine_synth_cat_dom_sf"/>
</dbReference>
<organism evidence="9 10">
    <name type="scientific">Lactiplantibacillus xiangfangensis</name>
    <dbReference type="NCBI Taxonomy" id="942150"/>
    <lineage>
        <taxon>Bacteria</taxon>
        <taxon>Bacillati</taxon>
        <taxon>Bacillota</taxon>
        <taxon>Bacilli</taxon>
        <taxon>Lactobacillales</taxon>
        <taxon>Lactobacillaceae</taxon>
        <taxon>Lactiplantibacillus</taxon>
    </lineage>
</organism>
<evidence type="ECO:0000256" key="6">
    <source>
        <dbReference type="PROSITE-ProRule" id="PRU00182"/>
    </source>
</evidence>
<dbReference type="RefSeq" id="WP_083491638.1">
    <property type="nucleotide sequence ID" value="NZ_JQCL01000080.1"/>
</dbReference>
<dbReference type="InterPro" id="IPR006224">
    <property type="entry name" value="PsdUridine_synth_RluA-like_CS"/>
</dbReference>
<evidence type="ECO:0000256" key="3">
    <source>
        <dbReference type="ARBA" id="ARBA00022884"/>
    </source>
</evidence>
<dbReference type="CDD" id="cd00165">
    <property type="entry name" value="S4"/>
    <property type="match status" value="1"/>
</dbReference>
<keyword evidence="10" id="KW-1185">Reference proteome</keyword>
<gene>
    <name evidence="9" type="ORF">IV64_GL000615</name>
</gene>
<dbReference type="PROSITE" id="PS50889">
    <property type="entry name" value="S4"/>
    <property type="match status" value="1"/>
</dbReference>
<feature type="active site" evidence="5">
    <location>
        <position position="150"/>
    </location>
</feature>
<dbReference type="STRING" id="942150.IV64_GL000615"/>
<dbReference type="PATRIC" id="fig|942150.3.peg.629"/>
<dbReference type="SMART" id="SM00363">
    <property type="entry name" value="S4"/>
    <property type="match status" value="1"/>
</dbReference>
<comment type="function">
    <text evidence="7">Responsible for synthesis of pseudouridine from uracil.</text>
</comment>
<evidence type="ECO:0000256" key="4">
    <source>
        <dbReference type="ARBA" id="ARBA00023235"/>
    </source>
</evidence>
<dbReference type="PANTHER" id="PTHR21600">
    <property type="entry name" value="MITOCHONDRIAL RNA PSEUDOURIDINE SYNTHASE"/>
    <property type="match status" value="1"/>
</dbReference>
<dbReference type="PROSITE" id="PS01129">
    <property type="entry name" value="PSI_RLU"/>
    <property type="match status" value="1"/>
</dbReference>
<dbReference type="FunFam" id="3.30.2350.10:FF:000006">
    <property type="entry name" value="Pseudouridine synthase"/>
    <property type="match status" value="1"/>
</dbReference>
<comment type="caution">
    <text evidence="9">The sequence shown here is derived from an EMBL/GenBank/DDBJ whole genome shotgun (WGS) entry which is preliminary data.</text>
</comment>
<comment type="similarity">
    <text evidence="2 7">Belongs to the pseudouridine synthase RluA family.</text>
</comment>
<dbReference type="InterPro" id="IPR036986">
    <property type="entry name" value="S4_RNA-bd_sf"/>
</dbReference>
<dbReference type="Gene3D" id="3.10.290.10">
    <property type="entry name" value="RNA-binding S4 domain"/>
    <property type="match status" value="1"/>
</dbReference>
<dbReference type="InterPro" id="IPR006145">
    <property type="entry name" value="PsdUridine_synth_RsuA/RluA"/>
</dbReference>
<name>A0A0R2M9Z7_9LACO</name>
<evidence type="ECO:0000256" key="1">
    <source>
        <dbReference type="ARBA" id="ARBA00000073"/>
    </source>
</evidence>
<dbReference type="InterPro" id="IPR006225">
    <property type="entry name" value="PsdUridine_synth_RluC/D"/>
</dbReference>
<dbReference type="Proteomes" id="UP000051783">
    <property type="component" value="Unassembled WGS sequence"/>
</dbReference>
<dbReference type="GO" id="GO:0120159">
    <property type="term" value="F:rRNA pseudouridine synthase activity"/>
    <property type="evidence" value="ECO:0007669"/>
    <property type="project" value="UniProtKB-ARBA"/>
</dbReference>
<evidence type="ECO:0000313" key="9">
    <source>
        <dbReference type="EMBL" id="KRO08525.1"/>
    </source>
</evidence>
<dbReference type="Gene3D" id="3.30.2350.10">
    <property type="entry name" value="Pseudouridine synthase"/>
    <property type="match status" value="1"/>
</dbReference>
<keyword evidence="4 7" id="KW-0413">Isomerase</keyword>
<dbReference type="EC" id="5.4.99.-" evidence="7"/>
<dbReference type="SUPFAM" id="SSF55120">
    <property type="entry name" value="Pseudouridine synthase"/>
    <property type="match status" value="1"/>
</dbReference>
<keyword evidence="3 6" id="KW-0694">RNA-binding</keyword>
<dbReference type="InterPro" id="IPR050188">
    <property type="entry name" value="RluA_PseudoU_synthase"/>
</dbReference>
<accession>A0A0R2M9Z7</accession>
<dbReference type="Pfam" id="PF01479">
    <property type="entry name" value="S4"/>
    <property type="match status" value="1"/>
</dbReference>
<dbReference type="SUPFAM" id="SSF55174">
    <property type="entry name" value="Alpha-L RNA-binding motif"/>
    <property type="match status" value="1"/>
</dbReference>
<comment type="catalytic activity">
    <reaction evidence="1 7">
        <text>a uridine in RNA = a pseudouridine in RNA</text>
        <dbReference type="Rhea" id="RHEA:48348"/>
        <dbReference type="Rhea" id="RHEA-COMP:12068"/>
        <dbReference type="Rhea" id="RHEA-COMP:12069"/>
        <dbReference type="ChEBI" id="CHEBI:65314"/>
        <dbReference type="ChEBI" id="CHEBI:65315"/>
    </reaction>
</comment>
<dbReference type="PANTHER" id="PTHR21600:SF44">
    <property type="entry name" value="RIBOSOMAL LARGE SUBUNIT PSEUDOURIDINE SYNTHASE D"/>
    <property type="match status" value="1"/>
</dbReference>
<evidence type="ECO:0000256" key="5">
    <source>
        <dbReference type="PIRSR" id="PIRSR606225-1"/>
    </source>
</evidence>
<dbReference type="InterPro" id="IPR002942">
    <property type="entry name" value="S4_RNA-bd"/>
</dbReference>
<dbReference type="AlphaFoldDB" id="A0A0R2M9Z7"/>
<sequence>MIVLTNKVRDAADLTTAQQQFTITDQSGRLDKVLAGLQTIWTRSQVDKLIKTDQVTVNGQLQASKYKVKAGDQITVAEQVVQSTEIEPEDIPLDVVYEDDDVLVVNKPQGMVVHPAPGHPDHTLVNALLFHSPLSTINGEFRPGIVHRIDKDTSGLLMVAKNDHAHRSLAAQLKAKTNLREYVALVHGVIKEDTGTVNAPLGRSPKDRKKQAIVATGRPAVTHFKVLKRYQHYTLISCRLETGRTHQIRVHLQSIGHPLVGDPLYGPKKTIKGKGQFLHARLLGFKHPVTGEQLTFEAPLPPIFKATLDRLDKTDLNH</sequence>
<feature type="domain" description="RNA-binding S4" evidence="8">
    <location>
        <begin position="28"/>
        <end position="92"/>
    </location>
</feature>
<dbReference type="EMBL" id="JQCL01000080">
    <property type="protein sequence ID" value="KRO08525.1"/>
    <property type="molecule type" value="Genomic_DNA"/>
</dbReference>
<reference evidence="9 10" key="1">
    <citation type="journal article" date="2015" name="Genome Announc.">
        <title>Expanding the biotechnology potential of lactobacilli through comparative genomics of 213 strains and associated genera.</title>
        <authorList>
            <person name="Sun Z."/>
            <person name="Harris H.M."/>
            <person name="McCann A."/>
            <person name="Guo C."/>
            <person name="Argimon S."/>
            <person name="Zhang W."/>
            <person name="Yang X."/>
            <person name="Jeffery I.B."/>
            <person name="Cooney J.C."/>
            <person name="Kagawa T.F."/>
            <person name="Liu W."/>
            <person name="Song Y."/>
            <person name="Salvetti E."/>
            <person name="Wrobel A."/>
            <person name="Rasinkangas P."/>
            <person name="Parkhill J."/>
            <person name="Rea M.C."/>
            <person name="O'Sullivan O."/>
            <person name="Ritari J."/>
            <person name="Douillard F.P."/>
            <person name="Paul Ross R."/>
            <person name="Yang R."/>
            <person name="Briner A.E."/>
            <person name="Felis G.E."/>
            <person name="de Vos W.M."/>
            <person name="Barrangou R."/>
            <person name="Klaenhammer T.R."/>
            <person name="Caufield P.W."/>
            <person name="Cui Y."/>
            <person name="Zhang H."/>
            <person name="O'Toole P.W."/>
        </authorList>
    </citation>
    <scope>NUCLEOTIDE SEQUENCE [LARGE SCALE GENOMIC DNA]</scope>
    <source>
        <strain evidence="9 10">LMG 26013</strain>
    </source>
</reference>
<dbReference type="GO" id="GO:0003723">
    <property type="term" value="F:RNA binding"/>
    <property type="evidence" value="ECO:0007669"/>
    <property type="project" value="UniProtKB-KW"/>
</dbReference>
<evidence type="ECO:0000259" key="8">
    <source>
        <dbReference type="SMART" id="SM00363"/>
    </source>
</evidence>
<dbReference type="OrthoDB" id="9807829at2"/>
<dbReference type="NCBIfam" id="TIGR00005">
    <property type="entry name" value="rluA_subfam"/>
    <property type="match status" value="1"/>
</dbReference>
<proteinExistence type="inferred from homology"/>